<reference evidence="3" key="1">
    <citation type="submission" date="2019-04" db="EMBL/GenBank/DDBJ databases">
        <authorList>
            <person name="Melise S."/>
            <person name="Noan J."/>
            <person name="Okalmin O."/>
        </authorList>
    </citation>
    <scope>NUCLEOTIDE SEQUENCE</scope>
    <source>
        <strain evidence="3">FN9</strain>
    </source>
</reference>
<evidence type="ECO:0000313" key="3">
    <source>
        <dbReference type="EMBL" id="VIO54524.1"/>
    </source>
</evidence>
<dbReference type="OrthoDB" id="10276538at2759"/>
<feature type="chain" id="PRO_5041169380" evidence="1">
    <location>
        <begin position="21"/>
        <end position="100"/>
    </location>
</feature>
<evidence type="ECO:0000313" key="2">
    <source>
        <dbReference type="EMBL" id="CAG1980680.1"/>
    </source>
</evidence>
<dbReference type="Proteomes" id="UP000746612">
    <property type="component" value="Unassembled WGS sequence"/>
</dbReference>
<dbReference type="EMBL" id="CAJPIJ010000119">
    <property type="protein sequence ID" value="CAG1980680.1"/>
    <property type="molecule type" value="Genomic_DNA"/>
</dbReference>
<dbReference type="EMBL" id="CAAKMV010000099">
    <property type="protein sequence ID" value="VIO54524.1"/>
    <property type="molecule type" value="Genomic_DNA"/>
</dbReference>
<accession>A0A679NZQ0</accession>
<name>A0A679NZQ0_GIBZA</name>
<evidence type="ECO:0000256" key="1">
    <source>
        <dbReference type="SAM" id="SignalP"/>
    </source>
</evidence>
<dbReference type="OMA" id="IRSNAPM"/>
<sequence>MSAIITIIFLSGSHLLILLAFETRAGQLSKVAARTWGLSYADLQQRSKAHTLNGDDEPYVVADILFKIVAEQDKQQIRSNAPMAVSIHDAIEYRPNRVFL</sequence>
<feature type="signal peptide" evidence="1">
    <location>
        <begin position="1"/>
        <end position="20"/>
    </location>
</feature>
<gene>
    <name evidence="3" type="ORF">FUG_LOCUS122247</name>
    <name evidence="2" type="ORF">MDCFG202_LOCUS206337</name>
</gene>
<protein>
    <submittedName>
        <fullName evidence="3">Uncharacterized protein</fullName>
    </submittedName>
</protein>
<keyword evidence="1" id="KW-0732">Signal</keyword>
<reference evidence="2" key="2">
    <citation type="submission" date="2021-03" db="EMBL/GenBank/DDBJ databases">
        <authorList>
            <person name="Alouane T."/>
            <person name="Langin T."/>
            <person name="Bonhomme L."/>
        </authorList>
    </citation>
    <scope>NUCLEOTIDE SEQUENCE</scope>
    <source>
        <strain evidence="2">MDC_Fg202</strain>
    </source>
</reference>
<dbReference type="AlphaFoldDB" id="A0A679NZQ0"/>
<organism evidence="3">
    <name type="scientific">Gibberella zeae</name>
    <name type="common">Wheat head blight fungus</name>
    <name type="synonym">Fusarium graminearum</name>
    <dbReference type="NCBI Taxonomy" id="5518"/>
    <lineage>
        <taxon>Eukaryota</taxon>
        <taxon>Fungi</taxon>
        <taxon>Dikarya</taxon>
        <taxon>Ascomycota</taxon>
        <taxon>Pezizomycotina</taxon>
        <taxon>Sordariomycetes</taxon>
        <taxon>Hypocreomycetidae</taxon>
        <taxon>Hypocreales</taxon>
        <taxon>Nectriaceae</taxon>
        <taxon>Fusarium</taxon>
    </lineage>
</organism>
<proteinExistence type="predicted"/>